<proteinExistence type="predicted"/>
<keyword evidence="2" id="KW-1133">Transmembrane helix</keyword>
<comment type="caution">
    <text evidence="3">The sequence shown here is derived from an EMBL/GenBank/DDBJ whole genome shotgun (WGS) entry which is preliminary data.</text>
</comment>
<reference evidence="3" key="1">
    <citation type="submission" date="2021-12" db="EMBL/GenBank/DDBJ databases">
        <title>Black yeast isolated from Biological Soil Crust.</title>
        <authorList>
            <person name="Kurbessoian T."/>
        </authorList>
    </citation>
    <scope>NUCLEOTIDE SEQUENCE</scope>
    <source>
        <strain evidence="3">CCFEE 5208</strain>
    </source>
</reference>
<keyword evidence="2" id="KW-0472">Membrane</keyword>
<dbReference type="Proteomes" id="UP001168146">
    <property type="component" value="Unassembled WGS sequence"/>
</dbReference>
<feature type="compositionally biased region" description="Low complexity" evidence="1">
    <location>
        <begin position="15"/>
        <end position="28"/>
    </location>
</feature>
<organism evidence="3 4">
    <name type="scientific">Friedmanniomyces endolithicus</name>
    <dbReference type="NCBI Taxonomy" id="329885"/>
    <lineage>
        <taxon>Eukaryota</taxon>
        <taxon>Fungi</taxon>
        <taxon>Dikarya</taxon>
        <taxon>Ascomycota</taxon>
        <taxon>Pezizomycotina</taxon>
        <taxon>Dothideomycetes</taxon>
        <taxon>Dothideomycetidae</taxon>
        <taxon>Mycosphaerellales</taxon>
        <taxon>Teratosphaeriaceae</taxon>
        <taxon>Friedmanniomyces</taxon>
    </lineage>
</organism>
<feature type="non-terminal residue" evidence="3">
    <location>
        <position position="113"/>
    </location>
</feature>
<evidence type="ECO:0000256" key="1">
    <source>
        <dbReference type="SAM" id="MobiDB-lite"/>
    </source>
</evidence>
<evidence type="ECO:0000256" key="2">
    <source>
        <dbReference type="SAM" id="Phobius"/>
    </source>
</evidence>
<evidence type="ECO:0008006" key="5">
    <source>
        <dbReference type="Google" id="ProtNLM"/>
    </source>
</evidence>
<protein>
    <recommendedName>
        <fullName evidence="5">Major facilitator superfamily (MFS) profile domain-containing protein</fullName>
    </recommendedName>
</protein>
<evidence type="ECO:0000313" key="3">
    <source>
        <dbReference type="EMBL" id="KAK0301697.1"/>
    </source>
</evidence>
<gene>
    <name evidence="3" type="ORF">LTR82_018162</name>
</gene>
<feature type="transmembrane region" description="Helical" evidence="2">
    <location>
        <begin position="84"/>
        <end position="109"/>
    </location>
</feature>
<sequence>MESTVDLPNKSMIKAQTTSASTSNSPATDVNEIQQTLDGYVLHPAQYPDNAAGLKLSNDGKHVLIPQPTDSPKDPLNWSAPKKAITLIIIGYIAALADYTGGTAIIAVIPQSS</sequence>
<dbReference type="AlphaFoldDB" id="A0AAN6F6J6"/>
<keyword evidence="2" id="KW-0812">Transmembrane</keyword>
<feature type="region of interest" description="Disordered" evidence="1">
    <location>
        <begin position="1"/>
        <end position="28"/>
    </location>
</feature>
<accession>A0AAN6F6J6</accession>
<evidence type="ECO:0000313" key="4">
    <source>
        <dbReference type="Proteomes" id="UP001168146"/>
    </source>
</evidence>
<name>A0AAN6F6J6_9PEZI</name>
<dbReference type="EMBL" id="JASUXU010000294">
    <property type="protein sequence ID" value="KAK0301697.1"/>
    <property type="molecule type" value="Genomic_DNA"/>
</dbReference>